<dbReference type="Gene3D" id="1.25.40.10">
    <property type="entry name" value="Tetratricopeptide repeat domain"/>
    <property type="match status" value="3"/>
</dbReference>
<evidence type="ECO:0000313" key="4">
    <source>
        <dbReference type="EMBL" id="AFZ20958.1"/>
    </source>
</evidence>
<dbReference type="PANTHER" id="PTHR10098:SF108">
    <property type="entry name" value="TETRATRICOPEPTIDE REPEAT PROTEIN 28"/>
    <property type="match status" value="1"/>
</dbReference>
<dbReference type="SMART" id="SM00028">
    <property type="entry name" value="TPR"/>
    <property type="match status" value="8"/>
</dbReference>
<dbReference type="Pfam" id="PF12770">
    <property type="entry name" value="CHAT"/>
    <property type="match status" value="1"/>
</dbReference>
<dbReference type="eggNOG" id="COG4995">
    <property type="taxonomic scope" value="Bacteria"/>
</dbReference>
<feature type="repeat" description="TPR" evidence="1">
    <location>
        <begin position="130"/>
        <end position="163"/>
    </location>
</feature>
<dbReference type="STRING" id="1173027.Mic7113_5309"/>
<dbReference type="Pfam" id="PF13424">
    <property type="entry name" value="TPR_12"/>
    <property type="match status" value="3"/>
</dbReference>
<dbReference type="OrthoDB" id="443153at2"/>
<dbReference type="InterPro" id="IPR011990">
    <property type="entry name" value="TPR-like_helical_dom_sf"/>
</dbReference>
<dbReference type="PROSITE" id="PS50005">
    <property type="entry name" value="TPR"/>
    <property type="match status" value="5"/>
</dbReference>
<gene>
    <name evidence="4" type="ORF">Mic7113_5309</name>
</gene>
<feature type="domain" description="CHAT" evidence="3">
    <location>
        <begin position="587"/>
        <end position="878"/>
    </location>
</feature>
<evidence type="ECO:0000256" key="2">
    <source>
        <dbReference type="SAM" id="SignalP"/>
    </source>
</evidence>
<name>K9WL89_9CYAN</name>
<evidence type="ECO:0000313" key="5">
    <source>
        <dbReference type="Proteomes" id="UP000010471"/>
    </source>
</evidence>
<feature type="repeat" description="TPR" evidence="1">
    <location>
        <begin position="222"/>
        <end position="255"/>
    </location>
</feature>
<proteinExistence type="predicted"/>
<accession>K9WL89</accession>
<dbReference type="EMBL" id="CP003630">
    <property type="protein sequence ID" value="AFZ20958.1"/>
    <property type="molecule type" value="Genomic_DNA"/>
</dbReference>
<reference evidence="4 5" key="1">
    <citation type="submission" date="2012-06" db="EMBL/GenBank/DDBJ databases">
        <title>Finished chromosome of genome of Microcoleus sp. PCC 7113.</title>
        <authorList>
            <consortium name="US DOE Joint Genome Institute"/>
            <person name="Gugger M."/>
            <person name="Coursin T."/>
            <person name="Rippka R."/>
            <person name="Tandeau De Marsac N."/>
            <person name="Huntemann M."/>
            <person name="Wei C.-L."/>
            <person name="Han J."/>
            <person name="Detter J.C."/>
            <person name="Han C."/>
            <person name="Tapia R."/>
            <person name="Chen A."/>
            <person name="Kyrpides N."/>
            <person name="Mavromatis K."/>
            <person name="Markowitz V."/>
            <person name="Szeto E."/>
            <person name="Ivanova N."/>
            <person name="Pagani I."/>
            <person name="Pati A."/>
            <person name="Goodwin L."/>
            <person name="Nordberg H.P."/>
            <person name="Cantor M.N."/>
            <person name="Hua S.X."/>
            <person name="Woyke T."/>
            <person name="Kerfeld C.A."/>
        </authorList>
    </citation>
    <scope>NUCLEOTIDE SEQUENCE [LARGE SCALE GENOMIC DNA]</scope>
    <source>
        <strain evidence="4 5">PCC 7113</strain>
    </source>
</reference>
<sequence length="880" mass="97599">MRTQRIGLIAFLSLLATLAVDNFQFIQNPKSKIHNFQVLAQTPDARKSEADRLGKQGEEQYITKQFEASLQSWQRALDLYREIKDRQGEGAAWGNLGMNYYELRNYPKAIECFQQVLAIARELSVHQVEANSLKGLGLSYSAMGHYSKAIEYYQQILAIVQERKDRSSEGYLVKQLEMDLEEDALNNLGVVYLRLGDYPKALEYYQQNLVLVRKRKYRQAEGTALNNLGVVYLRLGDYPKALEYYQQCLVIAREIREYQQSLAIARERGDYQMEETDLDKRIELMRSTGSIQLSLWLARQAEGVALDNLAVAYLGLGDYPKAIDYTQQSLAIAKDIKDRNGEGLALGTLGLTYLSLGNYAKAIDYQQQSLAIVREVKDHQSEGTVLSNLGYALRKSGNLAAAEKTLSDGIKIWESLRASLDGNDANKVSIFEQQARTYRQLQEVLIAQNKTDAALEIAERGRARALVELVARQLSTNPTEQSPSTPPNIDQIKQIAKAQNSTFVQYSIIYDEFKVQGKQQTKESELYIWVIKPTGEVTFRSSDLKPLWQQQNATLANLVTVARESIGVRGRGLGAIARLDEADQTKRFQQLHQLLIEPIADLLPTDPNAHVVFIPQESLFLVPFPALQGKDGKYLIEKHTILTAPSIQVLELTRKQRENLPPFGKGGLTGDALVVGNPIMPSIPPAPGEKPQPLAPLPGAQEEALAIAPLLNTKAIIGKDATKSTIAQLMPKAQIIHLATHGILDDERGIGSAIALAPDLSYKEDIGTVNGLLTAEEILDMKLNADLVVLSACDTGRGKITGDGVIGLSRSLISAGVPSVLVSLWSVPDAPTAELMREFYQNLLHNPDKAQALRQAMLTTMKNHPNPKNWAAFTLIGESD</sequence>
<feature type="repeat" description="TPR" evidence="1">
    <location>
        <begin position="182"/>
        <end position="215"/>
    </location>
</feature>
<organism evidence="4 5">
    <name type="scientific">Allocoleopsis franciscana PCC 7113</name>
    <dbReference type="NCBI Taxonomy" id="1173027"/>
    <lineage>
        <taxon>Bacteria</taxon>
        <taxon>Bacillati</taxon>
        <taxon>Cyanobacteriota</taxon>
        <taxon>Cyanophyceae</taxon>
        <taxon>Coleofasciculales</taxon>
        <taxon>Coleofasciculaceae</taxon>
        <taxon>Allocoleopsis</taxon>
        <taxon>Allocoleopsis franciscana</taxon>
    </lineage>
</organism>
<keyword evidence="2" id="KW-0732">Signal</keyword>
<feature type="repeat" description="TPR" evidence="1">
    <location>
        <begin position="303"/>
        <end position="336"/>
    </location>
</feature>
<feature type="signal peptide" evidence="2">
    <location>
        <begin position="1"/>
        <end position="19"/>
    </location>
</feature>
<evidence type="ECO:0000256" key="1">
    <source>
        <dbReference type="PROSITE-ProRule" id="PRU00339"/>
    </source>
</evidence>
<keyword evidence="1" id="KW-0802">TPR repeat</keyword>
<dbReference type="eggNOG" id="COG0457">
    <property type="taxonomic scope" value="Bacteria"/>
</dbReference>
<dbReference type="KEGG" id="mic:Mic7113_5309"/>
<dbReference type="AlphaFoldDB" id="K9WL89"/>
<dbReference type="PANTHER" id="PTHR10098">
    <property type="entry name" value="RAPSYN-RELATED"/>
    <property type="match status" value="1"/>
</dbReference>
<feature type="repeat" description="TPR" evidence="1">
    <location>
        <begin position="90"/>
        <end position="123"/>
    </location>
</feature>
<protein>
    <recommendedName>
        <fullName evidence="3">CHAT domain-containing protein</fullName>
    </recommendedName>
</protein>
<dbReference type="InterPro" id="IPR019734">
    <property type="entry name" value="TPR_rpt"/>
</dbReference>
<dbReference type="Proteomes" id="UP000010471">
    <property type="component" value="Chromosome"/>
</dbReference>
<dbReference type="HOGENOM" id="CLU_002404_0_1_3"/>
<dbReference type="PROSITE" id="PS50293">
    <property type="entry name" value="TPR_REGION"/>
    <property type="match status" value="2"/>
</dbReference>
<feature type="chain" id="PRO_5003937997" description="CHAT domain-containing protein" evidence="2">
    <location>
        <begin position="20"/>
        <end position="880"/>
    </location>
</feature>
<dbReference type="PATRIC" id="fig|1173027.3.peg.5882"/>
<dbReference type="SUPFAM" id="SSF48452">
    <property type="entry name" value="TPR-like"/>
    <property type="match status" value="2"/>
</dbReference>
<keyword evidence="5" id="KW-1185">Reference proteome</keyword>
<dbReference type="InterPro" id="IPR024983">
    <property type="entry name" value="CHAT_dom"/>
</dbReference>
<evidence type="ECO:0000259" key="3">
    <source>
        <dbReference type="Pfam" id="PF12770"/>
    </source>
</evidence>
<dbReference type="RefSeq" id="WP_015185091.1">
    <property type="nucleotide sequence ID" value="NC_019738.1"/>
</dbReference>
<dbReference type="Pfam" id="PF13176">
    <property type="entry name" value="TPR_7"/>
    <property type="match status" value="1"/>
</dbReference>